<evidence type="ECO:0000256" key="1">
    <source>
        <dbReference type="SAM" id="Phobius"/>
    </source>
</evidence>
<feature type="transmembrane region" description="Helical" evidence="1">
    <location>
        <begin position="170"/>
        <end position="188"/>
    </location>
</feature>
<dbReference type="PANTHER" id="PTHR37305">
    <property type="entry name" value="INTEGRAL MEMBRANE PROTEIN-RELATED"/>
    <property type="match status" value="1"/>
</dbReference>
<dbReference type="PANTHER" id="PTHR37305:SF1">
    <property type="entry name" value="MEMBRANE PROTEIN"/>
    <property type="match status" value="1"/>
</dbReference>
<proteinExistence type="predicted"/>
<feature type="transmembrane region" description="Helical" evidence="1">
    <location>
        <begin position="134"/>
        <end position="158"/>
    </location>
</feature>
<dbReference type="PROSITE" id="PS51257">
    <property type="entry name" value="PROKAR_LIPOPROTEIN"/>
    <property type="match status" value="1"/>
</dbReference>
<organism evidence="2 3">
    <name type="scientific">Diplocloster agilis</name>
    <dbReference type="NCBI Taxonomy" id="2850323"/>
    <lineage>
        <taxon>Bacteria</taxon>
        <taxon>Bacillati</taxon>
        <taxon>Bacillota</taxon>
        <taxon>Clostridia</taxon>
        <taxon>Lachnospirales</taxon>
        <taxon>Lachnospiraceae</taxon>
        <taxon>Diplocloster</taxon>
    </lineage>
</organism>
<feature type="transmembrane region" description="Helical" evidence="1">
    <location>
        <begin position="17"/>
        <end position="41"/>
    </location>
</feature>
<sequence>MNKLLNANLSRLFKSRVFLVCAGFMAVYAVVACLFCSYYGIGVSVDVLLLSAYGLGGMITVAGIVMAALCSMFIGTEFSDGTIRNKLVVGHGRIQIYLANFITCAIAGIVLNLVYGILICAIGIPMFGGFQLEAGTLICIILDGLLIMVSYAAMFNLLAMLLANKTTASVISLIGVVVVMCLCAYLILRLSEPQITDLYNLVDGEYVMTRGLNPYYIEGSKRTISQFVIDLLPSGQSLQLSGLSAPYFWPLSLYSLGVVLAANTVGILAFRKKDLK</sequence>
<dbReference type="AlphaFoldDB" id="A0A949K8U6"/>
<keyword evidence="1" id="KW-1133">Transmembrane helix</keyword>
<evidence type="ECO:0000313" key="2">
    <source>
        <dbReference type="EMBL" id="MBU9738697.1"/>
    </source>
</evidence>
<evidence type="ECO:0000313" key="3">
    <source>
        <dbReference type="Proteomes" id="UP000712157"/>
    </source>
</evidence>
<dbReference type="EMBL" id="JAHQCW010000040">
    <property type="protein sequence ID" value="MBU9738697.1"/>
    <property type="molecule type" value="Genomic_DNA"/>
</dbReference>
<keyword evidence="3" id="KW-1185">Reference proteome</keyword>
<protein>
    <submittedName>
        <fullName evidence="2">ABC transporter permease</fullName>
    </submittedName>
</protein>
<comment type="caution">
    <text evidence="2">The sequence shown here is derived from an EMBL/GenBank/DDBJ whole genome shotgun (WGS) entry which is preliminary data.</text>
</comment>
<dbReference type="Proteomes" id="UP000712157">
    <property type="component" value="Unassembled WGS sequence"/>
</dbReference>
<dbReference type="GO" id="GO:0140359">
    <property type="term" value="F:ABC-type transporter activity"/>
    <property type="evidence" value="ECO:0007669"/>
    <property type="project" value="InterPro"/>
</dbReference>
<gene>
    <name evidence="2" type="ORF">KTH89_19330</name>
</gene>
<name>A0A949K8U6_9FIRM</name>
<keyword evidence="1" id="KW-0812">Transmembrane</keyword>
<dbReference type="RefSeq" id="WP_238722789.1">
    <property type="nucleotide sequence ID" value="NZ_JAHQCW010000040.1"/>
</dbReference>
<accession>A0A949K8U6</accession>
<reference evidence="2" key="1">
    <citation type="submission" date="2021-06" db="EMBL/GenBank/DDBJ databases">
        <title>Description of novel taxa of the family Lachnospiraceae.</title>
        <authorList>
            <person name="Chaplin A.V."/>
            <person name="Sokolova S.R."/>
            <person name="Pikina A.P."/>
            <person name="Korzhanova M."/>
            <person name="Belova V."/>
            <person name="Korostin D."/>
            <person name="Efimov B.A."/>
        </authorList>
    </citation>
    <scope>NUCLEOTIDE SEQUENCE</scope>
    <source>
        <strain evidence="2">ASD5720</strain>
    </source>
</reference>
<feature type="transmembrane region" description="Helical" evidence="1">
    <location>
        <begin position="247"/>
        <end position="270"/>
    </location>
</feature>
<dbReference type="GO" id="GO:0005886">
    <property type="term" value="C:plasma membrane"/>
    <property type="evidence" value="ECO:0007669"/>
    <property type="project" value="UniProtKB-SubCell"/>
</dbReference>
<feature type="transmembrane region" description="Helical" evidence="1">
    <location>
        <begin position="53"/>
        <end position="75"/>
    </location>
</feature>
<feature type="transmembrane region" description="Helical" evidence="1">
    <location>
        <begin position="96"/>
        <end position="128"/>
    </location>
</feature>
<keyword evidence="1" id="KW-0472">Membrane</keyword>